<sequence>MLKFIRFKPKEVSLCRLDDLFGKTISKLPVNEQIAYCQRLIESSKYQLSQSCPKSDSEQLKDLISAATFEIQRLDSK</sequence>
<proteinExistence type="predicted"/>
<gene>
    <name evidence="1" type="ORF">ACFSJE_03580</name>
</gene>
<name>A0ABW4XUR9_9FLAO</name>
<organism evidence="1 2">
    <name type="scientific">Flagellimonas iocasae</name>
    <dbReference type="NCBI Taxonomy" id="2055905"/>
    <lineage>
        <taxon>Bacteria</taxon>
        <taxon>Pseudomonadati</taxon>
        <taxon>Bacteroidota</taxon>
        <taxon>Flavobacteriia</taxon>
        <taxon>Flavobacteriales</taxon>
        <taxon>Flavobacteriaceae</taxon>
        <taxon>Flagellimonas</taxon>
    </lineage>
</organism>
<keyword evidence="2" id="KW-1185">Reference proteome</keyword>
<evidence type="ECO:0000313" key="1">
    <source>
        <dbReference type="EMBL" id="MFD2098840.1"/>
    </source>
</evidence>
<accession>A0ABW4XUR9</accession>
<dbReference type="Proteomes" id="UP001597342">
    <property type="component" value="Unassembled WGS sequence"/>
</dbReference>
<dbReference type="EMBL" id="JBHUHU010000001">
    <property type="protein sequence ID" value="MFD2098840.1"/>
    <property type="molecule type" value="Genomic_DNA"/>
</dbReference>
<reference evidence="2" key="1">
    <citation type="journal article" date="2019" name="Int. J. Syst. Evol. Microbiol.">
        <title>The Global Catalogue of Microorganisms (GCM) 10K type strain sequencing project: providing services to taxonomists for standard genome sequencing and annotation.</title>
        <authorList>
            <consortium name="The Broad Institute Genomics Platform"/>
            <consortium name="The Broad Institute Genome Sequencing Center for Infectious Disease"/>
            <person name="Wu L."/>
            <person name="Ma J."/>
        </authorList>
    </citation>
    <scope>NUCLEOTIDE SEQUENCE [LARGE SCALE GENOMIC DNA]</scope>
    <source>
        <strain evidence="2">JCM 3389</strain>
    </source>
</reference>
<dbReference type="RefSeq" id="WP_379829607.1">
    <property type="nucleotide sequence ID" value="NZ_JBHUHU010000001.1"/>
</dbReference>
<evidence type="ECO:0000313" key="2">
    <source>
        <dbReference type="Proteomes" id="UP001597342"/>
    </source>
</evidence>
<protein>
    <submittedName>
        <fullName evidence="1">Uncharacterized protein</fullName>
    </submittedName>
</protein>
<comment type="caution">
    <text evidence="1">The sequence shown here is derived from an EMBL/GenBank/DDBJ whole genome shotgun (WGS) entry which is preliminary data.</text>
</comment>